<accession>A0ABQ1ED30</accession>
<evidence type="ECO:0000313" key="2">
    <source>
        <dbReference type="Proteomes" id="UP000663802"/>
    </source>
</evidence>
<evidence type="ECO:0000313" key="1">
    <source>
        <dbReference type="EMBL" id="GFZ32710.1"/>
    </source>
</evidence>
<organism evidence="1 2">
    <name type="scientific">Clostridium zeae</name>
    <dbReference type="NCBI Taxonomy" id="2759022"/>
    <lineage>
        <taxon>Bacteria</taxon>
        <taxon>Bacillati</taxon>
        <taxon>Bacillota</taxon>
        <taxon>Clostridia</taxon>
        <taxon>Eubacteriales</taxon>
        <taxon>Clostridiaceae</taxon>
        <taxon>Clostridium</taxon>
    </lineage>
</organism>
<proteinExistence type="predicted"/>
<protein>
    <submittedName>
        <fullName evidence="1">Uncharacterized protein</fullName>
    </submittedName>
</protein>
<name>A0ABQ1ED30_9CLOT</name>
<sequence length="232" mass="28378">MIQDMHLTEKIIKLKCYIINHQFSNKNKILKLKLNELLDYFEWINKNSKLILKKCEQISVAFNNFNNILTQCDKESSKLIKTLLEYDVSDYIFKELFEISKLYDESMKKILHSLNGSKRRSRIFIQDNYDKEYKESDLQEIFRYIIIINDRFVSLYNEVDRFDKYINRYIREVMLERMSNYYKENQNETLIAIIKNIDIMNEYTKLMLFQIKNLRIENRNFINMKKTVYARV</sequence>
<comment type="caution">
    <text evidence="1">The sequence shown here is derived from an EMBL/GenBank/DDBJ whole genome shotgun (WGS) entry which is preliminary data.</text>
</comment>
<keyword evidence="2" id="KW-1185">Reference proteome</keyword>
<dbReference type="Proteomes" id="UP000663802">
    <property type="component" value="Unassembled WGS sequence"/>
</dbReference>
<reference evidence="1 2" key="1">
    <citation type="journal article" date="2021" name="Int. J. Syst. Evol. Microbiol.">
        <title>Clostridium zeae sp. nov., isolated from corn silage.</title>
        <authorList>
            <person name="Kobayashi H."/>
            <person name="Tanizawa Y."/>
            <person name="Yagura M."/>
            <person name="Sakamoto M."/>
            <person name="Ohkuma M."/>
            <person name="Tohno M."/>
        </authorList>
    </citation>
    <scope>NUCLEOTIDE SEQUENCE [LARGE SCALE GENOMIC DNA]</scope>
    <source>
        <strain evidence="1 2">CSC2</strain>
    </source>
</reference>
<gene>
    <name evidence="1" type="ORF">CSC2_32360</name>
</gene>
<dbReference type="EMBL" id="BMBA01000003">
    <property type="protein sequence ID" value="GFZ32710.1"/>
    <property type="molecule type" value="Genomic_DNA"/>
</dbReference>
<dbReference type="RefSeq" id="WP_206870983.1">
    <property type="nucleotide sequence ID" value="NZ_BMBA01000003.1"/>
</dbReference>